<dbReference type="Proteomes" id="UP001632038">
    <property type="component" value="Unassembled WGS sequence"/>
</dbReference>
<dbReference type="AlphaFoldDB" id="A0ABD3EF04"/>
<accession>A0ABD3EF04</accession>
<proteinExistence type="predicted"/>
<keyword evidence="2" id="KW-1185">Reference proteome</keyword>
<comment type="caution">
    <text evidence="1">The sequence shown here is derived from an EMBL/GenBank/DDBJ whole genome shotgun (WGS) entry which is preliminary data.</text>
</comment>
<organism evidence="1 2">
    <name type="scientific">Castilleja foliolosa</name>
    <dbReference type="NCBI Taxonomy" id="1961234"/>
    <lineage>
        <taxon>Eukaryota</taxon>
        <taxon>Viridiplantae</taxon>
        <taxon>Streptophyta</taxon>
        <taxon>Embryophyta</taxon>
        <taxon>Tracheophyta</taxon>
        <taxon>Spermatophyta</taxon>
        <taxon>Magnoliopsida</taxon>
        <taxon>eudicotyledons</taxon>
        <taxon>Gunneridae</taxon>
        <taxon>Pentapetalae</taxon>
        <taxon>asterids</taxon>
        <taxon>lamiids</taxon>
        <taxon>Lamiales</taxon>
        <taxon>Orobanchaceae</taxon>
        <taxon>Pedicularideae</taxon>
        <taxon>Castillejinae</taxon>
        <taxon>Castilleja</taxon>
    </lineage>
</organism>
<reference evidence="2" key="1">
    <citation type="journal article" date="2024" name="IScience">
        <title>Strigolactones Initiate the Formation of Haustorium-like Structures in Castilleja.</title>
        <authorList>
            <person name="Buerger M."/>
            <person name="Peterson D."/>
            <person name="Chory J."/>
        </authorList>
    </citation>
    <scope>NUCLEOTIDE SEQUENCE [LARGE SCALE GENOMIC DNA]</scope>
</reference>
<evidence type="ECO:0000313" key="1">
    <source>
        <dbReference type="EMBL" id="KAL3652342.1"/>
    </source>
</evidence>
<evidence type="ECO:0000313" key="2">
    <source>
        <dbReference type="Proteomes" id="UP001632038"/>
    </source>
</evidence>
<dbReference type="EMBL" id="JAVIJP010000005">
    <property type="protein sequence ID" value="KAL3652342.1"/>
    <property type="molecule type" value="Genomic_DNA"/>
</dbReference>
<gene>
    <name evidence="1" type="ORF">CASFOL_002023</name>
</gene>
<sequence>MAARQPAELPPFQQPSNLNITTFNRWLVIGELTYFIHGVVHYDYIAIFVGLTHKPVDDSDVNAVAVEWVLNSSGDNRARSIGVDGGVRMVDRRSLSPGIRSFRIFIITYELEGASELVFFNLKLL</sequence>
<protein>
    <submittedName>
        <fullName evidence="1">Uncharacterized protein</fullName>
    </submittedName>
</protein>
<name>A0ABD3EF04_9LAMI</name>